<keyword evidence="12" id="KW-1185">Reference proteome</keyword>
<dbReference type="InterPro" id="IPR032282">
    <property type="entry name" value="HAGH_C"/>
</dbReference>
<feature type="domain" description="Metallo-beta-lactamase" evidence="10">
    <location>
        <begin position="82"/>
        <end position="260"/>
    </location>
</feature>
<dbReference type="HAMAP" id="MF_01374">
    <property type="entry name" value="Glyoxalase_2"/>
    <property type="match status" value="1"/>
</dbReference>
<dbReference type="GO" id="GO:0019243">
    <property type="term" value="P:methylglyoxal catabolic process to D-lactate via S-lactoyl-glutathione"/>
    <property type="evidence" value="ECO:0007669"/>
    <property type="project" value="InterPro"/>
</dbReference>
<comment type="catalytic activity">
    <reaction evidence="1">
        <text>an S-(2-hydroxyacyl)glutathione + H2O = a 2-hydroxy carboxylate + glutathione + H(+)</text>
        <dbReference type="Rhea" id="RHEA:21864"/>
        <dbReference type="ChEBI" id="CHEBI:15377"/>
        <dbReference type="ChEBI" id="CHEBI:15378"/>
        <dbReference type="ChEBI" id="CHEBI:57925"/>
        <dbReference type="ChEBI" id="CHEBI:58896"/>
        <dbReference type="ChEBI" id="CHEBI:71261"/>
        <dbReference type="EC" id="3.1.2.6"/>
    </reaction>
</comment>
<dbReference type="InterPro" id="IPR036866">
    <property type="entry name" value="RibonucZ/Hydroxyglut_hydro"/>
</dbReference>
<name>A0AAD1XGX8_EUPCR</name>
<comment type="similarity">
    <text evidence="4">Belongs to the metallo-beta-lactamase superfamily. Glyoxalase II family.</text>
</comment>
<proteinExistence type="inferred from homology"/>
<comment type="pathway">
    <text evidence="3">Secondary metabolite metabolism; methylglyoxal degradation; (R)-lactate from methylglyoxal: step 2/2.</text>
</comment>
<comment type="cofactor">
    <cofactor evidence="2">
        <name>Zn(2+)</name>
        <dbReference type="ChEBI" id="CHEBI:29105"/>
    </cofactor>
</comment>
<keyword evidence="8" id="KW-0862">Zinc</keyword>
<accession>A0AAD1XGX8</accession>
<evidence type="ECO:0000256" key="2">
    <source>
        <dbReference type="ARBA" id="ARBA00001947"/>
    </source>
</evidence>
<evidence type="ECO:0000256" key="7">
    <source>
        <dbReference type="ARBA" id="ARBA00022801"/>
    </source>
</evidence>
<dbReference type="PANTHER" id="PTHR11935:SF94">
    <property type="entry name" value="TENZING NORGAY, ISOFORM C"/>
    <property type="match status" value="1"/>
</dbReference>
<gene>
    <name evidence="11" type="ORF">ECRASSUSDP1_LOCUS13777</name>
</gene>
<dbReference type="SUPFAM" id="SSF56281">
    <property type="entry name" value="Metallo-hydrolase/oxidoreductase"/>
    <property type="match status" value="1"/>
</dbReference>
<keyword evidence="6" id="KW-0479">Metal-binding</keyword>
<dbReference type="InterPro" id="IPR001279">
    <property type="entry name" value="Metallo-B-lactamas"/>
</dbReference>
<evidence type="ECO:0000256" key="8">
    <source>
        <dbReference type="ARBA" id="ARBA00022833"/>
    </source>
</evidence>
<evidence type="ECO:0000259" key="10">
    <source>
        <dbReference type="SMART" id="SM00849"/>
    </source>
</evidence>
<dbReference type="PANTHER" id="PTHR11935">
    <property type="entry name" value="BETA LACTAMASE DOMAIN"/>
    <property type="match status" value="1"/>
</dbReference>
<dbReference type="NCBIfam" id="TIGR03413">
    <property type="entry name" value="GSH_gloB"/>
    <property type="match status" value="1"/>
</dbReference>
<organism evidence="11 12">
    <name type="scientific">Euplotes crassus</name>
    <dbReference type="NCBI Taxonomy" id="5936"/>
    <lineage>
        <taxon>Eukaryota</taxon>
        <taxon>Sar</taxon>
        <taxon>Alveolata</taxon>
        <taxon>Ciliophora</taxon>
        <taxon>Intramacronucleata</taxon>
        <taxon>Spirotrichea</taxon>
        <taxon>Hypotrichia</taxon>
        <taxon>Euplotida</taxon>
        <taxon>Euplotidae</taxon>
        <taxon>Moneuplotes</taxon>
    </lineage>
</organism>
<evidence type="ECO:0000256" key="9">
    <source>
        <dbReference type="ARBA" id="ARBA00031044"/>
    </source>
</evidence>
<protein>
    <recommendedName>
        <fullName evidence="5">hydroxyacylglutathione hydrolase</fullName>
        <ecNumber evidence="5">3.1.2.6</ecNumber>
    </recommendedName>
    <alternativeName>
        <fullName evidence="9">Glyoxalase II</fullName>
    </alternativeName>
</protein>
<dbReference type="Proteomes" id="UP001295684">
    <property type="component" value="Unassembled WGS sequence"/>
</dbReference>
<dbReference type="SMART" id="SM00849">
    <property type="entry name" value="Lactamase_B"/>
    <property type="match status" value="1"/>
</dbReference>
<dbReference type="CDD" id="cd07723">
    <property type="entry name" value="hydroxyacylglutathione_hydrolase_MBL-fold"/>
    <property type="match status" value="1"/>
</dbReference>
<comment type="caution">
    <text evidence="11">The sequence shown here is derived from an EMBL/GenBank/DDBJ whole genome shotgun (WGS) entry which is preliminary data.</text>
</comment>
<evidence type="ECO:0000256" key="1">
    <source>
        <dbReference type="ARBA" id="ARBA00001623"/>
    </source>
</evidence>
<dbReference type="Gene3D" id="3.60.15.10">
    <property type="entry name" value="Ribonuclease Z/Hydroxyacylglutathione hydrolase-like"/>
    <property type="match status" value="1"/>
</dbReference>
<dbReference type="Pfam" id="PF16123">
    <property type="entry name" value="HAGH_C"/>
    <property type="match status" value="1"/>
</dbReference>
<keyword evidence="7" id="KW-0378">Hydrolase</keyword>
<dbReference type="GO" id="GO:0046872">
    <property type="term" value="F:metal ion binding"/>
    <property type="evidence" value="ECO:0007669"/>
    <property type="project" value="UniProtKB-KW"/>
</dbReference>
<dbReference type="GO" id="GO:0004416">
    <property type="term" value="F:hydroxyacylglutathione hydrolase activity"/>
    <property type="evidence" value="ECO:0007669"/>
    <property type="project" value="UniProtKB-EC"/>
</dbReference>
<evidence type="ECO:0000256" key="5">
    <source>
        <dbReference type="ARBA" id="ARBA00011917"/>
    </source>
</evidence>
<dbReference type="EC" id="3.1.2.6" evidence="5"/>
<evidence type="ECO:0000313" key="12">
    <source>
        <dbReference type="Proteomes" id="UP001295684"/>
    </source>
</evidence>
<evidence type="ECO:0000256" key="6">
    <source>
        <dbReference type="ARBA" id="ARBA00022723"/>
    </source>
</evidence>
<evidence type="ECO:0000256" key="3">
    <source>
        <dbReference type="ARBA" id="ARBA00004963"/>
    </source>
</evidence>
<dbReference type="Pfam" id="PF00753">
    <property type="entry name" value="Lactamase_B"/>
    <property type="match status" value="1"/>
</dbReference>
<dbReference type="InterPro" id="IPR035680">
    <property type="entry name" value="Clx_II_MBL"/>
</dbReference>
<evidence type="ECO:0000256" key="4">
    <source>
        <dbReference type="ARBA" id="ARBA00006759"/>
    </source>
</evidence>
<dbReference type="AlphaFoldDB" id="A0AAD1XGX8"/>
<dbReference type="EMBL" id="CAMPGE010013733">
    <property type="protein sequence ID" value="CAI2372447.1"/>
    <property type="molecule type" value="Genomic_DNA"/>
</dbReference>
<sequence>MLNFGSRFGLTGTRVALKHAKIGSNFYKAATANSLTSRALSTNEKYNFIKKVEKSSLSHGQYDLEGGHSLTQYLSLYKFYNDNIGYVLLDPKTNSLILIDAGHYKTSRDVIEELEETHEAKLRYIFTTHGHWDHVNGNEEWKENRPELEIITGNYPDVDIPAATQRMNDLDTMTIGDLTFACLNVPGHTIEHVAFVVTHVTETSTKIPFLFSGKFTFHIIGDTLFVGGCGRIFTGTAEQLFYSLQKLINLPHDTLLFCGHEYTKANLKFAKYVDPDNSAIDMKMDQVDEVLSKGQFTVGSRLGEELMYNPFYKCVSTTEENPFLDPVLQTQDPVKRFEKIRALKDNF</sequence>
<reference evidence="11" key="1">
    <citation type="submission" date="2023-07" db="EMBL/GenBank/DDBJ databases">
        <authorList>
            <consortium name="AG Swart"/>
            <person name="Singh M."/>
            <person name="Singh A."/>
            <person name="Seah K."/>
            <person name="Emmerich C."/>
        </authorList>
    </citation>
    <scope>NUCLEOTIDE SEQUENCE</scope>
    <source>
        <strain evidence="11">DP1</strain>
    </source>
</reference>
<dbReference type="InterPro" id="IPR017782">
    <property type="entry name" value="Hydroxyacylglutathione_Hdrlase"/>
</dbReference>
<evidence type="ECO:0000313" key="11">
    <source>
        <dbReference type="EMBL" id="CAI2372447.1"/>
    </source>
</evidence>